<dbReference type="KEGG" id="lfa:LFA_1674"/>
<feature type="domain" description="Major facilitator superfamily (MFS) profile" evidence="11">
    <location>
        <begin position="12"/>
        <end position="433"/>
    </location>
</feature>
<evidence type="ECO:0000256" key="8">
    <source>
        <dbReference type="ARBA" id="ARBA00023136"/>
    </source>
</evidence>
<comment type="subcellular location">
    <subcellularLocation>
        <location evidence="1">Cell membrane</location>
        <topology evidence="1">Multi-pass membrane protein</topology>
    </subcellularLocation>
</comment>
<dbReference type="PROSITE" id="PS00217">
    <property type="entry name" value="SUGAR_TRANSPORT_2"/>
    <property type="match status" value="1"/>
</dbReference>
<feature type="transmembrane region" description="Helical" evidence="10">
    <location>
        <begin position="285"/>
        <end position="306"/>
    </location>
</feature>
<evidence type="ECO:0000313" key="13">
    <source>
        <dbReference type="Proteomes" id="UP000032430"/>
    </source>
</evidence>
<dbReference type="GO" id="GO:0022857">
    <property type="term" value="F:transmembrane transporter activity"/>
    <property type="evidence" value="ECO:0007669"/>
    <property type="project" value="InterPro"/>
</dbReference>
<dbReference type="Gene3D" id="1.20.1250.20">
    <property type="entry name" value="MFS general substrate transporter like domains"/>
    <property type="match status" value="1"/>
</dbReference>
<dbReference type="InterPro" id="IPR005829">
    <property type="entry name" value="Sugar_transporter_CS"/>
</dbReference>
<dbReference type="FunFam" id="1.20.1250.20:FF:000218">
    <property type="entry name" value="facilitated trehalose transporter Tret1"/>
    <property type="match status" value="1"/>
</dbReference>
<feature type="transmembrane region" description="Helical" evidence="10">
    <location>
        <begin position="51"/>
        <end position="70"/>
    </location>
</feature>
<feature type="transmembrane region" description="Helical" evidence="10">
    <location>
        <begin position="342"/>
        <end position="366"/>
    </location>
</feature>
<evidence type="ECO:0000259" key="11">
    <source>
        <dbReference type="PROSITE" id="PS50850"/>
    </source>
</evidence>
<dbReference type="PRINTS" id="PR00171">
    <property type="entry name" value="SUGRTRNSPORT"/>
</dbReference>
<sequence length="484" mass="53907">MNKGVNSFVFFVALIAGFGGFLFGFDSSIIADVKDQVMTQLSLSEWQWSQVVSISLLGCILGIPLSGFFADKLSRRHLLKMVALGFILGTVLCTLSNNLALLLVGRFVIGICIGIASYVAPLFIAEIAPPNKRGALVLINGLTITFGQAIAYLIGYFIHDYSAHSWRFLFAMGCVPALILFMGMYFVPHSPRWIMKKYGADETVRTLKRIRPYGYNIHNEMDEIRSNLNQTQLNYKVLFKSPIIFVLGVGVALGVFQQFSGINAIMYYGPVIFQSAGFYPVKNAILATFWMGTINFLFTVLTLFYIDKLGRRFLLLSGSLLAALSLFMAGLFFNTALPGQKFWILGTLSTYVMGYCISVGSLFWVLISEIYPLSVRGLAMSIATVVQWGANFVVSLSFLAIYQNLGQMLTFTLFASLCLLAFFFIYHFVPETTGVSLEQIEKNLMMGKKMKDIGQQLSTATTMSDNPFLDQQQIKTNKLELARD</sequence>
<dbReference type="PANTHER" id="PTHR48020">
    <property type="entry name" value="PROTON MYO-INOSITOL COTRANSPORTER"/>
    <property type="match status" value="1"/>
</dbReference>
<dbReference type="Proteomes" id="UP000032430">
    <property type="component" value="Chromosome I"/>
</dbReference>
<keyword evidence="7 10" id="KW-1133">Transmembrane helix</keyword>
<gene>
    <name evidence="12" type="ORF">LFA_1674</name>
</gene>
<name>A0A098G511_9GAMM</name>
<feature type="transmembrane region" description="Helical" evidence="10">
    <location>
        <begin position="107"/>
        <end position="125"/>
    </location>
</feature>
<keyword evidence="5" id="KW-0762">Sugar transport</keyword>
<evidence type="ECO:0000256" key="10">
    <source>
        <dbReference type="SAM" id="Phobius"/>
    </source>
</evidence>
<dbReference type="InterPro" id="IPR005828">
    <property type="entry name" value="MFS_sugar_transport-like"/>
</dbReference>
<keyword evidence="3 9" id="KW-0813">Transport</keyword>
<reference evidence="13" key="1">
    <citation type="submission" date="2014-09" db="EMBL/GenBank/DDBJ databases">
        <authorList>
            <person name="Gomez-Valero L."/>
        </authorList>
    </citation>
    <scope>NUCLEOTIDE SEQUENCE [LARGE SCALE GENOMIC DNA]</scope>
    <source>
        <strain evidence="13">ATCC700992</strain>
    </source>
</reference>
<proteinExistence type="inferred from homology"/>
<evidence type="ECO:0000256" key="5">
    <source>
        <dbReference type="ARBA" id="ARBA00022597"/>
    </source>
</evidence>
<evidence type="ECO:0000256" key="1">
    <source>
        <dbReference type="ARBA" id="ARBA00004651"/>
    </source>
</evidence>
<dbReference type="AlphaFoldDB" id="A0A098G511"/>
<dbReference type="InterPro" id="IPR036259">
    <property type="entry name" value="MFS_trans_sf"/>
</dbReference>
<dbReference type="PROSITE" id="PS00216">
    <property type="entry name" value="SUGAR_TRANSPORT_1"/>
    <property type="match status" value="1"/>
</dbReference>
<feature type="transmembrane region" description="Helical" evidence="10">
    <location>
        <begin position="408"/>
        <end position="429"/>
    </location>
</feature>
<keyword evidence="13" id="KW-1185">Reference proteome</keyword>
<feature type="transmembrane region" description="Helical" evidence="10">
    <location>
        <begin position="137"/>
        <end position="159"/>
    </location>
</feature>
<evidence type="ECO:0000313" key="12">
    <source>
        <dbReference type="EMBL" id="CEG57079.1"/>
    </source>
</evidence>
<keyword evidence="8 10" id="KW-0472">Membrane</keyword>
<dbReference type="RefSeq" id="WP_084602136.1">
    <property type="nucleotide sequence ID" value="NZ_LN614827.1"/>
</dbReference>
<feature type="transmembrane region" description="Helical" evidence="10">
    <location>
        <begin position="7"/>
        <end position="31"/>
    </location>
</feature>
<dbReference type="InterPro" id="IPR003663">
    <property type="entry name" value="Sugar/inositol_transpt"/>
</dbReference>
<feature type="transmembrane region" description="Helical" evidence="10">
    <location>
        <begin position="378"/>
        <end position="402"/>
    </location>
</feature>
<dbReference type="InterPro" id="IPR050814">
    <property type="entry name" value="Myo-inositol_Transporter"/>
</dbReference>
<dbReference type="GO" id="GO:0005886">
    <property type="term" value="C:plasma membrane"/>
    <property type="evidence" value="ECO:0007669"/>
    <property type="project" value="UniProtKB-SubCell"/>
</dbReference>
<dbReference type="HOGENOM" id="CLU_001265_30_5_6"/>
<feature type="transmembrane region" description="Helical" evidence="10">
    <location>
        <begin position="165"/>
        <end position="187"/>
    </location>
</feature>
<organism evidence="12 13">
    <name type="scientific">Legionella fallonii LLAP-10</name>
    <dbReference type="NCBI Taxonomy" id="1212491"/>
    <lineage>
        <taxon>Bacteria</taxon>
        <taxon>Pseudomonadati</taxon>
        <taxon>Pseudomonadota</taxon>
        <taxon>Gammaproteobacteria</taxon>
        <taxon>Legionellales</taxon>
        <taxon>Legionellaceae</taxon>
        <taxon>Legionella</taxon>
    </lineage>
</organism>
<keyword evidence="6 10" id="KW-0812">Transmembrane</keyword>
<dbReference type="STRING" id="1212491.LFA_1674"/>
<comment type="similarity">
    <text evidence="2 9">Belongs to the major facilitator superfamily. Sugar transporter (TC 2.A.1.1) family.</text>
</comment>
<keyword evidence="4" id="KW-1003">Cell membrane</keyword>
<accession>A0A098G511</accession>
<dbReference type="PANTHER" id="PTHR48020:SF12">
    <property type="entry name" value="PROTON MYO-INOSITOL COTRANSPORTER"/>
    <property type="match status" value="1"/>
</dbReference>
<dbReference type="Pfam" id="PF00083">
    <property type="entry name" value="Sugar_tr"/>
    <property type="match status" value="1"/>
</dbReference>
<evidence type="ECO:0000256" key="6">
    <source>
        <dbReference type="ARBA" id="ARBA00022692"/>
    </source>
</evidence>
<evidence type="ECO:0000256" key="9">
    <source>
        <dbReference type="RuleBase" id="RU003346"/>
    </source>
</evidence>
<dbReference type="OrthoDB" id="5368493at2"/>
<feature type="transmembrane region" description="Helical" evidence="10">
    <location>
        <begin position="82"/>
        <end position="101"/>
    </location>
</feature>
<dbReference type="SUPFAM" id="SSF103473">
    <property type="entry name" value="MFS general substrate transporter"/>
    <property type="match status" value="1"/>
</dbReference>
<protein>
    <submittedName>
        <fullName evidence="12">Putative sugar-proton symporter</fullName>
    </submittedName>
</protein>
<dbReference type="PROSITE" id="PS50850">
    <property type="entry name" value="MFS"/>
    <property type="match status" value="1"/>
</dbReference>
<dbReference type="NCBIfam" id="TIGR00879">
    <property type="entry name" value="SP"/>
    <property type="match status" value="1"/>
</dbReference>
<evidence type="ECO:0000256" key="3">
    <source>
        <dbReference type="ARBA" id="ARBA00022448"/>
    </source>
</evidence>
<feature type="transmembrane region" description="Helical" evidence="10">
    <location>
        <begin position="313"/>
        <end position="336"/>
    </location>
</feature>
<evidence type="ECO:0000256" key="4">
    <source>
        <dbReference type="ARBA" id="ARBA00022475"/>
    </source>
</evidence>
<feature type="transmembrane region" description="Helical" evidence="10">
    <location>
        <begin position="243"/>
        <end position="265"/>
    </location>
</feature>
<dbReference type="EMBL" id="LN614827">
    <property type="protein sequence ID" value="CEG57079.1"/>
    <property type="molecule type" value="Genomic_DNA"/>
</dbReference>
<dbReference type="InterPro" id="IPR020846">
    <property type="entry name" value="MFS_dom"/>
</dbReference>
<evidence type="ECO:0000256" key="2">
    <source>
        <dbReference type="ARBA" id="ARBA00010992"/>
    </source>
</evidence>
<evidence type="ECO:0000256" key="7">
    <source>
        <dbReference type="ARBA" id="ARBA00022989"/>
    </source>
</evidence>